<name>A0ABW6WUE5_9ACTN</name>
<keyword evidence="1" id="KW-0732">Signal</keyword>
<evidence type="ECO:0000256" key="1">
    <source>
        <dbReference type="SAM" id="SignalP"/>
    </source>
</evidence>
<feature type="signal peptide" evidence="1">
    <location>
        <begin position="1"/>
        <end position="24"/>
    </location>
</feature>
<evidence type="ECO:0008006" key="4">
    <source>
        <dbReference type="Google" id="ProtNLM"/>
    </source>
</evidence>
<evidence type="ECO:0000313" key="3">
    <source>
        <dbReference type="Proteomes" id="UP001602245"/>
    </source>
</evidence>
<dbReference type="Proteomes" id="UP001602245">
    <property type="component" value="Unassembled WGS sequence"/>
</dbReference>
<accession>A0ABW6WUE5</accession>
<comment type="caution">
    <text evidence="2">The sequence shown here is derived from an EMBL/GenBank/DDBJ whole genome shotgun (WGS) entry which is preliminary data.</text>
</comment>
<sequence>MAIAHIVVLTAALLTLACLPCVVAAVVCADDPVRHRWWTRRGRRDLRALRRLDRALRKDASPLATADTLDKPSIEQIAYDLRRLDHQRRAGPTQQSEKWQDAVLRAYDQRLCLACQALGLKEHLEPLEGMDRELERLRVESELQAAGLALR</sequence>
<evidence type="ECO:0000313" key="2">
    <source>
        <dbReference type="EMBL" id="MFF5296908.1"/>
    </source>
</evidence>
<reference evidence="2 3" key="1">
    <citation type="submission" date="2024-10" db="EMBL/GenBank/DDBJ databases">
        <title>The Natural Products Discovery Center: Release of the First 8490 Sequenced Strains for Exploring Actinobacteria Biosynthetic Diversity.</title>
        <authorList>
            <person name="Kalkreuter E."/>
            <person name="Kautsar S.A."/>
            <person name="Yang D."/>
            <person name="Bader C.D."/>
            <person name="Teijaro C.N."/>
            <person name="Fluegel L."/>
            <person name="Davis C.M."/>
            <person name="Simpson J.R."/>
            <person name="Lauterbach L."/>
            <person name="Steele A.D."/>
            <person name="Gui C."/>
            <person name="Meng S."/>
            <person name="Li G."/>
            <person name="Viehrig K."/>
            <person name="Ye F."/>
            <person name="Su P."/>
            <person name="Kiefer A.F."/>
            <person name="Nichols A."/>
            <person name="Cepeda A.J."/>
            <person name="Yan W."/>
            <person name="Fan B."/>
            <person name="Jiang Y."/>
            <person name="Adhikari A."/>
            <person name="Zheng C.-J."/>
            <person name="Schuster L."/>
            <person name="Cowan T.M."/>
            <person name="Smanski M.J."/>
            <person name="Chevrette M.G."/>
            <person name="De Carvalho L.P.S."/>
            <person name="Shen B."/>
        </authorList>
    </citation>
    <scope>NUCLEOTIDE SEQUENCE [LARGE SCALE GENOMIC DNA]</scope>
    <source>
        <strain evidence="2 3">NPDC000087</strain>
    </source>
</reference>
<keyword evidence="3" id="KW-1185">Reference proteome</keyword>
<protein>
    <recommendedName>
        <fullName evidence="4">Secreted protein</fullName>
    </recommendedName>
</protein>
<dbReference type="RefSeq" id="WP_040433496.1">
    <property type="nucleotide sequence ID" value="NZ_JBIAZU010000009.1"/>
</dbReference>
<organism evidence="2 3">
    <name type="scientific">Paractinoplanes globisporus</name>
    <dbReference type="NCBI Taxonomy" id="113565"/>
    <lineage>
        <taxon>Bacteria</taxon>
        <taxon>Bacillati</taxon>
        <taxon>Actinomycetota</taxon>
        <taxon>Actinomycetes</taxon>
        <taxon>Micromonosporales</taxon>
        <taxon>Micromonosporaceae</taxon>
        <taxon>Paractinoplanes</taxon>
    </lineage>
</organism>
<feature type="chain" id="PRO_5047149031" description="Secreted protein" evidence="1">
    <location>
        <begin position="25"/>
        <end position="151"/>
    </location>
</feature>
<dbReference type="EMBL" id="JBIAZU010000009">
    <property type="protein sequence ID" value="MFF5296908.1"/>
    <property type="molecule type" value="Genomic_DNA"/>
</dbReference>
<proteinExistence type="predicted"/>
<gene>
    <name evidence="2" type="ORF">ACFY35_46390</name>
</gene>